<keyword evidence="1" id="KW-0812">Transmembrane</keyword>
<protein>
    <recommendedName>
        <fullName evidence="4">DUF1269 domain-containing protein</fullName>
    </recommendedName>
</protein>
<reference evidence="2" key="1">
    <citation type="journal article" date="2016" name="Int. J. Syst. Evol. Microbiol.">
        <title>Pseudoxanthomonas helianthi sp. nov., isolated from roots of Jerusalem artichoke (Helianthus tuberosus).</title>
        <authorList>
            <person name="Kittiwongwattana C."/>
            <person name="Thawai C."/>
        </authorList>
    </citation>
    <scope>NUCLEOTIDE SEQUENCE</scope>
    <source>
        <strain evidence="2">110414</strain>
    </source>
</reference>
<dbReference type="AlphaFoldDB" id="A0A941ASV8"/>
<dbReference type="EMBL" id="JAGKTC010000001">
    <property type="protein sequence ID" value="MBP3983387.1"/>
    <property type="molecule type" value="Genomic_DNA"/>
</dbReference>
<accession>A0A941ASV8</accession>
<proteinExistence type="predicted"/>
<comment type="caution">
    <text evidence="2">The sequence shown here is derived from an EMBL/GenBank/DDBJ whole genome shotgun (WGS) entry which is preliminary data.</text>
</comment>
<dbReference type="RefSeq" id="WP_210535240.1">
    <property type="nucleotide sequence ID" value="NZ_JAGKTC010000001.1"/>
</dbReference>
<evidence type="ECO:0000313" key="2">
    <source>
        <dbReference type="EMBL" id="MBP3983387.1"/>
    </source>
</evidence>
<evidence type="ECO:0000256" key="1">
    <source>
        <dbReference type="SAM" id="Phobius"/>
    </source>
</evidence>
<keyword evidence="1" id="KW-0472">Membrane</keyword>
<name>A0A941ASV8_9GAMM</name>
<dbReference type="Proteomes" id="UP000673447">
    <property type="component" value="Unassembled WGS sequence"/>
</dbReference>
<feature type="transmembrane region" description="Helical" evidence="1">
    <location>
        <begin position="88"/>
        <end position="113"/>
    </location>
</feature>
<keyword evidence="3" id="KW-1185">Reference proteome</keyword>
<evidence type="ECO:0008006" key="4">
    <source>
        <dbReference type="Google" id="ProtNLM"/>
    </source>
</evidence>
<feature type="transmembrane region" description="Helical" evidence="1">
    <location>
        <begin position="59"/>
        <end position="82"/>
    </location>
</feature>
<organism evidence="2 3">
    <name type="scientific">Pseudoxanthomonas helianthi</name>
    <dbReference type="NCBI Taxonomy" id="1453541"/>
    <lineage>
        <taxon>Bacteria</taxon>
        <taxon>Pseudomonadati</taxon>
        <taxon>Pseudomonadota</taxon>
        <taxon>Gammaproteobacteria</taxon>
        <taxon>Lysobacterales</taxon>
        <taxon>Lysobacteraceae</taxon>
        <taxon>Pseudoxanthomonas</taxon>
    </lineage>
</organism>
<reference evidence="2" key="2">
    <citation type="submission" date="2021-03" db="EMBL/GenBank/DDBJ databases">
        <authorList>
            <person name="Cao W."/>
        </authorList>
    </citation>
    <scope>NUCLEOTIDE SEQUENCE</scope>
    <source>
        <strain evidence="2">110414</strain>
    </source>
</reference>
<keyword evidence="1" id="KW-1133">Transmembrane helix</keyword>
<gene>
    <name evidence="2" type="ORF">J5837_03035</name>
</gene>
<evidence type="ECO:0000313" key="3">
    <source>
        <dbReference type="Proteomes" id="UP000673447"/>
    </source>
</evidence>
<sequence length="164" mass="17738">MKHRQVFLTQGMEQARDAAQAARDCRVADDDISFVARRDMEINRISNRRKIADSDFVPAAFRGALYGAALGLVGSLVVLTVFGGTHWWGLALGIAMGAVLGAWASSLMGAAIVDPVHRRFASEIEAGNVLVVVDAEESMQEELEAAMARVDARKLDYDTPSVMS</sequence>